<dbReference type="EMBL" id="CAUYUJ010000702">
    <property type="protein sequence ID" value="CAK0792054.1"/>
    <property type="molecule type" value="Genomic_DNA"/>
</dbReference>
<protein>
    <submittedName>
        <fullName evidence="1">Uncharacterized protein</fullName>
    </submittedName>
</protein>
<sequence length="106" mass="11433">MMNVVAAVCVCKGSMEGDGPEMEEYPLALPISSDFPAGKTVDDWEAARKECNPDFDMVDFGKNLSGKEKEEVELELSDHYDRMEAADAGDAMEAADAGVPPITIES</sequence>
<keyword evidence="2" id="KW-1185">Reference proteome</keyword>
<proteinExistence type="predicted"/>
<organism evidence="1 2">
    <name type="scientific">Prorocentrum cordatum</name>
    <dbReference type="NCBI Taxonomy" id="2364126"/>
    <lineage>
        <taxon>Eukaryota</taxon>
        <taxon>Sar</taxon>
        <taxon>Alveolata</taxon>
        <taxon>Dinophyceae</taxon>
        <taxon>Prorocentrales</taxon>
        <taxon>Prorocentraceae</taxon>
        <taxon>Prorocentrum</taxon>
    </lineage>
</organism>
<reference evidence="1" key="1">
    <citation type="submission" date="2023-10" db="EMBL/GenBank/DDBJ databases">
        <authorList>
            <person name="Chen Y."/>
            <person name="Shah S."/>
            <person name="Dougan E. K."/>
            <person name="Thang M."/>
            <person name="Chan C."/>
        </authorList>
    </citation>
    <scope>NUCLEOTIDE SEQUENCE [LARGE SCALE GENOMIC DNA]</scope>
</reference>
<comment type="caution">
    <text evidence="1">The sequence shown here is derived from an EMBL/GenBank/DDBJ whole genome shotgun (WGS) entry which is preliminary data.</text>
</comment>
<accession>A0ABN9PHQ4</accession>
<evidence type="ECO:0000313" key="1">
    <source>
        <dbReference type="EMBL" id="CAK0792054.1"/>
    </source>
</evidence>
<name>A0ABN9PHQ4_9DINO</name>
<gene>
    <name evidence="1" type="ORF">PCOR1329_LOCUS2771</name>
</gene>
<dbReference type="Proteomes" id="UP001189429">
    <property type="component" value="Unassembled WGS sequence"/>
</dbReference>
<evidence type="ECO:0000313" key="2">
    <source>
        <dbReference type="Proteomes" id="UP001189429"/>
    </source>
</evidence>